<evidence type="ECO:0000313" key="5">
    <source>
        <dbReference type="Proteomes" id="UP001229421"/>
    </source>
</evidence>
<evidence type="ECO:0000313" key="4">
    <source>
        <dbReference type="EMBL" id="KAK1418605.1"/>
    </source>
</evidence>
<dbReference type="PANTHER" id="PTHR31080:SF299">
    <property type="entry name" value="PECTINESTERASE INHIBITOR DOMAIN-CONTAINING PROTEIN"/>
    <property type="match status" value="1"/>
</dbReference>
<dbReference type="SUPFAM" id="SSF101148">
    <property type="entry name" value="Plant invertase/pectin methylesterase inhibitor"/>
    <property type="match status" value="1"/>
</dbReference>
<name>A0AAD8NJT0_TARER</name>
<protein>
    <recommendedName>
        <fullName evidence="3">Pectinesterase inhibitor domain-containing protein</fullName>
    </recommendedName>
</protein>
<dbReference type="Proteomes" id="UP001229421">
    <property type="component" value="Unassembled WGS sequence"/>
</dbReference>
<sequence>MQTSTLVPIVSVFLYALCCYPSGGHASRNPVSLSELLKLPLHEISVQKKAVVPNADGSKAASKQQLQAVELKISEFKMALKKRLEDPTTSKPRKVCLSQCQENFLKAIDGVKMSIKSIDKQDIHKANVDVSAVATDVDTCNECFVELVHEDPEIKAFDDWVREITGNCLVSLKKARG</sequence>
<dbReference type="GO" id="GO:0004857">
    <property type="term" value="F:enzyme inhibitor activity"/>
    <property type="evidence" value="ECO:0007669"/>
    <property type="project" value="InterPro"/>
</dbReference>
<comment type="caution">
    <text evidence="4">The sequence shown here is derived from an EMBL/GenBank/DDBJ whole genome shotgun (WGS) entry which is preliminary data.</text>
</comment>
<dbReference type="Gene3D" id="1.20.140.40">
    <property type="entry name" value="Invertase/pectin methylesterase inhibitor family protein"/>
    <property type="match status" value="1"/>
</dbReference>
<dbReference type="CDD" id="cd15800">
    <property type="entry name" value="PMEI-like_2"/>
    <property type="match status" value="1"/>
</dbReference>
<evidence type="ECO:0000259" key="3">
    <source>
        <dbReference type="SMART" id="SM00856"/>
    </source>
</evidence>
<evidence type="ECO:0000256" key="2">
    <source>
        <dbReference type="SAM" id="SignalP"/>
    </source>
</evidence>
<feature type="signal peptide" evidence="2">
    <location>
        <begin position="1"/>
        <end position="26"/>
    </location>
</feature>
<evidence type="ECO:0000256" key="1">
    <source>
        <dbReference type="ARBA" id="ARBA00022729"/>
    </source>
</evidence>
<dbReference type="Pfam" id="PF04043">
    <property type="entry name" value="PMEI"/>
    <property type="match status" value="1"/>
</dbReference>
<dbReference type="SMART" id="SM00856">
    <property type="entry name" value="PMEI"/>
    <property type="match status" value="1"/>
</dbReference>
<gene>
    <name evidence="4" type="ORF">QVD17_27750</name>
</gene>
<dbReference type="NCBIfam" id="TIGR01614">
    <property type="entry name" value="PME_inhib"/>
    <property type="match status" value="1"/>
</dbReference>
<organism evidence="4 5">
    <name type="scientific">Tagetes erecta</name>
    <name type="common">African marigold</name>
    <dbReference type="NCBI Taxonomy" id="13708"/>
    <lineage>
        <taxon>Eukaryota</taxon>
        <taxon>Viridiplantae</taxon>
        <taxon>Streptophyta</taxon>
        <taxon>Embryophyta</taxon>
        <taxon>Tracheophyta</taxon>
        <taxon>Spermatophyta</taxon>
        <taxon>Magnoliopsida</taxon>
        <taxon>eudicotyledons</taxon>
        <taxon>Gunneridae</taxon>
        <taxon>Pentapetalae</taxon>
        <taxon>asterids</taxon>
        <taxon>campanulids</taxon>
        <taxon>Asterales</taxon>
        <taxon>Asteraceae</taxon>
        <taxon>Asteroideae</taxon>
        <taxon>Heliantheae alliance</taxon>
        <taxon>Tageteae</taxon>
        <taxon>Tagetes</taxon>
    </lineage>
</organism>
<keyword evidence="1 2" id="KW-0732">Signal</keyword>
<dbReference type="InterPro" id="IPR051955">
    <property type="entry name" value="PME_Inhibitor"/>
</dbReference>
<dbReference type="PANTHER" id="PTHR31080">
    <property type="entry name" value="PECTINESTERASE INHIBITOR-LIKE"/>
    <property type="match status" value="1"/>
</dbReference>
<dbReference type="AlphaFoldDB" id="A0AAD8NJT0"/>
<feature type="chain" id="PRO_5041989110" description="Pectinesterase inhibitor domain-containing protein" evidence="2">
    <location>
        <begin position="27"/>
        <end position="177"/>
    </location>
</feature>
<keyword evidence="5" id="KW-1185">Reference proteome</keyword>
<feature type="domain" description="Pectinesterase inhibitor" evidence="3">
    <location>
        <begin position="41"/>
        <end position="171"/>
    </location>
</feature>
<dbReference type="EMBL" id="JAUHHV010000007">
    <property type="protein sequence ID" value="KAK1418605.1"/>
    <property type="molecule type" value="Genomic_DNA"/>
</dbReference>
<dbReference type="InterPro" id="IPR006501">
    <property type="entry name" value="Pectinesterase_inhib_dom"/>
</dbReference>
<accession>A0AAD8NJT0</accession>
<dbReference type="InterPro" id="IPR035513">
    <property type="entry name" value="Invertase/methylesterase_inhib"/>
</dbReference>
<proteinExistence type="predicted"/>
<reference evidence="4" key="1">
    <citation type="journal article" date="2023" name="bioRxiv">
        <title>Improved chromosome-level genome assembly for marigold (Tagetes erecta).</title>
        <authorList>
            <person name="Jiang F."/>
            <person name="Yuan L."/>
            <person name="Wang S."/>
            <person name="Wang H."/>
            <person name="Xu D."/>
            <person name="Wang A."/>
            <person name="Fan W."/>
        </authorList>
    </citation>
    <scope>NUCLEOTIDE SEQUENCE</scope>
    <source>
        <strain evidence="4">WSJ</strain>
        <tissue evidence="4">Leaf</tissue>
    </source>
</reference>